<protein>
    <recommendedName>
        <fullName evidence="1">DNA-binding phage zinc finger domain-containing protein</fullName>
    </recommendedName>
</protein>
<evidence type="ECO:0000313" key="3">
    <source>
        <dbReference type="Proteomes" id="UP001168823"/>
    </source>
</evidence>
<comment type="caution">
    <text evidence="2">The sequence shown here is derived from an EMBL/GenBank/DDBJ whole genome shotgun (WGS) entry which is preliminary data.</text>
</comment>
<feature type="domain" description="DNA-binding phage zinc finger" evidence="1">
    <location>
        <begin position="14"/>
        <end position="53"/>
    </location>
</feature>
<dbReference type="InterPro" id="IPR056911">
    <property type="entry name" value="Phage_Znf_bind_put"/>
</dbReference>
<proteinExistence type="predicted"/>
<sequence length="57" mass="6513">MTQRRLRIFDDVYADAAMERQCPNCGAEPNDYCRRPDGEIRSVPCILRVRLAEGSTP</sequence>
<dbReference type="RefSeq" id="WP_302913864.1">
    <property type="nucleotide sequence ID" value="NZ_JAUMSQ010000050.1"/>
</dbReference>
<gene>
    <name evidence="2" type="ORF">Q2100_09660</name>
</gene>
<dbReference type="Pfam" id="PF24623">
    <property type="entry name" value="Phage_zn_bind_8"/>
    <property type="match status" value="1"/>
</dbReference>
<accession>A0ABT8UGM0</accession>
<keyword evidence="3" id="KW-1185">Reference proteome</keyword>
<organism evidence="2 3">
    <name type="scientific">Mycolicibacterium arseniciresistens</name>
    <dbReference type="NCBI Taxonomy" id="3062257"/>
    <lineage>
        <taxon>Bacteria</taxon>
        <taxon>Bacillati</taxon>
        <taxon>Actinomycetota</taxon>
        <taxon>Actinomycetes</taxon>
        <taxon>Mycobacteriales</taxon>
        <taxon>Mycobacteriaceae</taxon>
        <taxon>Mycolicibacterium</taxon>
    </lineage>
</organism>
<reference evidence="2" key="1">
    <citation type="submission" date="2023-07" db="EMBL/GenBank/DDBJ databases">
        <title>Mycolicibacterium sp. nov., a novel bacterial species.</title>
        <authorList>
            <person name="Cao Y."/>
        </authorList>
    </citation>
    <scope>NUCLEOTIDE SEQUENCE</scope>
    <source>
        <strain evidence="2">KC 300</strain>
    </source>
</reference>
<name>A0ABT8UGM0_9MYCO</name>
<evidence type="ECO:0000259" key="1">
    <source>
        <dbReference type="Pfam" id="PF24623"/>
    </source>
</evidence>
<dbReference type="Proteomes" id="UP001168823">
    <property type="component" value="Unassembled WGS sequence"/>
</dbReference>
<evidence type="ECO:0000313" key="2">
    <source>
        <dbReference type="EMBL" id="MDO3636010.1"/>
    </source>
</evidence>
<dbReference type="EMBL" id="JAUMSQ010000050">
    <property type="protein sequence ID" value="MDO3636010.1"/>
    <property type="molecule type" value="Genomic_DNA"/>
</dbReference>